<dbReference type="Gene3D" id="3.40.50.720">
    <property type="entry name" value="NAD(P)-binding Rossmann-like Domain"/>
    <property type="match status" value="1"/>
</dbReference>
<dbReference type="EMBL" id="CAJRAF010000002">
    <property type="protein sequence ID" value="CAG5005514.1"/>
    <property type="molecule type" value="Genomic_DNA"/>
</dbReference>
<dbReference type="GO" id="GO:0000166">
    <property type="term" value="F:nucleotide binding"/>
    <property type="evidence" value="ECO:0007669"/>
    <property type="project" value="InterPro"/>
</dbReference>
<dbReference type="InterPro" id="IPR036291">
    <property type="entry name" value="NAD(P)-bd_dom_sf"/>
</dbReference>
<accession>A0A916NMB2</accession>
<gene>
    <name evidence="2" type="primary">iolG_21</name>
    <name evidence="2" type="ORF">DYBT9275_03596</name>
</gene>
<dbReference type="PANTHER" id="PTHR43818">
    <property type="entry name" value="BCDNA.GH03377"/>
    <property type="match status" value="1"/>
</dbReference>
<keyword evidence="3" id="KW-1185">Reference proteome</keyword>
<organism evidence="2 3">
    <name type="scientific">Dyadobacter helix</name>
    <dbReference type="NCBI Taxonomy" id="2822344"/>
    <lineage>
        <taxon>Bacteria</taxon>
        <taxon>Pseudomonadati</taxon>
        <taxon>Bacteroidota</taxon>
        <taxon>Cytophagia</taxon>
        <taxon>Cytophagales</taxon>
        <taxon>Spirosomataceae</taxon>
        <taxon>Dyadobacter</taxon>
    </lineage>
</organism>
<protein>
    <submittedName>
        <fullName evidence="2">Inositol 2-dehydrogenase/D-chiro-inositol 3-dehydrogenase</fullName>
        <ecNumber evidence="2">1.1.1.369</ecNumber>
    </submittedName>
</protein>
<dbReference type="EC" id="1.1.1.369" evidence="2"/>
<feature type="domain" description="Gfo/Idh/MocA-like oxidoreductase N-terminal" evidence="1">
    <location>
        <begin position="56"/>
        <end position="176"/>
    </location>
</feature>
<dbReference type="InterPro" id="IPR000683">
    <property type="entry name" value="Gfo/Idh/MocA-like_OxRdtase_N"/>
</dbReference>
<dbReference type="InterPro" id="IPR050463">
    <property type="entry name" value="Gfo/Idh/MocA_oxidrdct_glycsds"/>
</dbReference>
<name>A0A916NMB2_9BACT</name>
<dbReference type="AlphaFoldDB" id="A0A916NMB2"/>
<keyword evidence="2" id="KW-0560">Oxidoreductase</keyword>
<dbReference type="GO" id="GO:0016491">
    <property type="term" value="F:oxidoreductase activity"/>
    <property type="evidence" value="ECO:0007669"/>
    <property type="project" value="UniProtKB-KW"/>
</dbReference>
<dbReference type="PANTHER" id="PTHR43818:SF10">
    <property type="entry name" value="NADH-DEPENDENT DEHYDROGENASE-RELATED"/>
    <property type="match status" value="1"/>
</dbReference>
<sequence length="225" mass="25181">MFEHLTISLMSHQQVESPDKMKRRDFLRAGTSAAAGFMIVPRHVLGKGYIAPSDKLNIAAVGCGGKADFNIRQAYNNGAENFVALCDVDDRQSEKYRKLFPKAPYYKDFRKMLDKEAAHIDAVFVTTPDHMHFPIAMASIQLGKHVYVEKPLTKDIWEARKLTEAAKKYKVVTQMGNQGSSTDGTRQTEAIVQSGILGDIHTIEVWTDRPVWPQGVKSPKDKGES</sequence>
<dbReference type="Pfam" id="PF01408">
    <property type="entry name" value="GFO_IDH_MocA"/>
    <property type="match status" value="1"/>
</dbReference>
<dbReference type="SUPFAM" id="SSF51735">
    <property type="entry name" value="NAD(P)-binding Rossmann-fold domains"/>
    <property type="match status" value="1"/>
</dbReference>
<evidence type="ECO:0000313" key="2">
    <source>
        <dbReference type="EMBL" id="CAG5005514.1"/>
    </source>
</evidence>
<comment type="caution">
    <text evidence="2">The sequence shown here is derived from an EMBL/GenBank/DDBJ whole genome shotgun (WGS) entry which is preliminary data.</text>
</comment>
<evidence type="ECO:0000259" key="1">
    <source>
        <dbReference type="Pfam" id="PF01408"/>
    </source>
</evidence>
<reference evidence="2" key="1">
    <citation type="submission" date="2021-04" db="EMBL/GenBank/DDBJ databases">
        <authorList>
            <person name="Rodrigo-Torres L."/>
            <person name="Arahal R. D."/>
            <person name="Lucena T."/>
        </authorList>
    </citation>
    <scope>NUCLEOTIDE SEQUENCE</scope>
    <source>
        <strain evidence="2">CECT 9275</strain>
    </source>
</reference>
<dbReference type="Proteomes" id="UP000680038">
    <property type="component" value="Unassembled WGS sequence"/>
</dbReference>
<proteinExistence type="predicted"/>
<evidence type="ECO:0000313" key="3">
    <source>
        <dbReference type="Proteomes" id="UP000680038"/>
    </source>
</evidence>